<evidence type="ECO:0000256" key="6">
    <source>
        <dbReference type="ARBA" id="ARBA00023242"/>
    </source>
</evidence>
<feature type="region of interest" description="Disordered" evidence="8">
    <location>
        <begin position="1"/>
        <end position="27"/>
    </location>
</feature>
<reference evidence="10 11" key="1">
    <citation type="submission" date="2019-10" db="EMBL/GenBank/DDBJ databases">
        <title>Assembly and Annotation for the nematode Trichostrongylus colubriformis.</title>
        <authorList>
            <person name="Martin J."/>
        </authorList>
    </citation>
    <scope>NUCLEOTIDE SEQUENCE [LARGE SCALE GENOMIC DNA]</scope>
    <source>
        <strain evidence="10">G859</strain>
        <tissue evidence="10">Whole worm</tissue>
    </source>
</reference>
<dbReference type="GO" id="GO:0003690">
    <property type="term" value="F:double-stranded DNA binding"/>
    <property type="evidence" value="ECO:0007669"/>
    <property type="project" value="TreeGrafter"/>
</dbReference>
<dbReference type="InterPro" id="IPR005819">
    <property type="entry name" value="H1/H5"/>
</dbReference>
<comment type="caution">
    <text evidence="10">The sequence shown here is derived from an EMBL/GenBank/DDBJ whole genome shotgun (WGS) entry which is preliminary data.</text>
</comment>
<dbReference type="CDD" id="cd00073">
    <property type="entry name" value="H15"/>
    <property type="match status" value="1"/>
</dbReference>
<evidence type="ECO:0000256" key="7">
    <source>
        <dbReference type="RuleBase" id="RU003894"/>
    </source>
</evidence>
<dbReference type="InterPro" id="IPR036390">
    <property type="entry name" value="WH_DNA-bd_sf"/>
</dbReference>
<evidence type="ECO:0000256" key="1">
    <source>
        <dbReference type="ARBA" id="ARBA00004123"/>
    </source>
</evidence>
<evidence type="ECO:0000256" key="2">
    <source>
        <dbReference type="ARBA" id="ARBA00004286"/>
    </source>
</evidence>
<dbReference type="SUPFAM" id="SSF46785">
    <property type="entry name" value="Winged helix' DNA-binding domain"/>
    <property type="match status" value="1"/>
</dbReference>
<proteinExistence type="inferred from homology"/>
<keyword evidence="3 7" id="KW-0158">Chromosome</keyword>
<dbReference type="AlphaFoldDB" id="A0AAN8G105"/>
<keyword evidence="5 7" id="KW-0238">DNA-binding</keyword>
<keyword evidence="6 7" id="KW-0539">Nucleus</keyword>
<dbReference type="InterPro" id="IPR036388">
    <property type="entry name" value="WH-like_DNA-bd_sf"/>
</dbReference>
<comment type="subcellular location">
    <subcellularLocation>
        <location evidence="2">Chromosome</location>
    </subcellularLocation>
    <subcellularLocation>
        <location evidence="1 7">Nucleus</location>
    </subcellularLocation>
</comment>
<sequence>MAVVAADSSTASEVTKPKPKVKKPTHPPYETMIKEAIYELDSKIGSSKAAILKYVMRNYEVGQDIAKVNVPLCAALKRAVAKGDIVQVKGRGALGSFKLSSAAEAALQPVPQMMIRKPPTAVHVARKAAAPNSLQGEAKSRGRRTVTVMEPVAAAEAVPLEPIIEGHYMREAAPKALVWKGEAPKTVTWQVGTPKVVKLRAAMKITA</sequence>
<dbReference type="GO" id="GO:0030261">
    <property type="term" value="P:chromosome condensation"/>
    <property type="evidence" value="ECO:0007669"/>
    <property type="project" value="TreeGrafter"/>
</dbReference>
<dbReference type="PANTHER" id="PTHR11467:SF36">
    <property type="entry name" value="HISTONE 24-RELATED"/>
    <property type="match status" value="1"/>
</dbReference>
<dbReference type="GO" id="GO:0045910">
    <property type="term" value="P:negative regulation of DNA recombination"/>
    <property type="evidence" value="ECO:0007669"/>
    <property type="project" value="TreeGrafter"/>
</dbReference>
<accession>A0AAN8G105</accession>
<dbReference type="GO" id="GO:0030527">
    <property type="term" value="F:structural constituent of chromatin"/>
    <property type="evidence" value="ECO:0007669"/>
    <property type="project" value="InterPro"/>
</dbReference>
<dbReference type="GO" id="GO:0000786">
    <property type="term" value="C:nucleosome"/>
    <property type="evidence" value="ECO:0007669"/>
    <property type="project" value="InterPro"/>
</dbReference>
<feature type="domain" description="H15" evidence="9">
    <location>
        <begin position="25"/>
        <end position="101"/>
    </location>
</feature>
<dbReference type="PRINTS" id="PR00624">
    <property type="entry name" value="HISTONEH5"/>
</dbReference>
<evidence type="ECO:0000313" key="10">
    <source>
        <dbReference type="EMBL" id="KAK5978538.1"/>
    </source>
</evidence>
<dbReference type="FunFam" id="1.10.10.10:FF:000140">
    <property type="entry name" value="Histone H1.0"/>
    <property type="match status" value="1"/>
</dbReference>
<dbReference type="SMART" id="SM00526">
    <property type="entry name" value="H15"/>
    <property type="match status" value="1"/>
</dbReference>
<dbReference type="GO" id="GO:0005634">
    <property type="term" value="C:nucleus"/>
    <property type="evidence" value="ECO:0007669"/>
    <property type="project" value="UniProtKB-SubCell"/>
</dbReference>
<evidence type="ECO:0000259" key="9">
    <source>
        <dbReference type="PROSITE" id="PS51504"/>
    </source>
</evidence>
<comment type="similarity">
    <text evidence="7">Belongs to the histone H1/H5 family.</text>
</comment>
<dbReference type="InterPro" id="IPR005818">
    <property type="entry name" value="Histone_H1/H5_H15"/>
</dbReference>
<protein>
    <submittedName>
        <fullName evidence="10">H15 domain-containing protein</fullName>
    </submittedName>
</protein>
<name>A0AAN8G105_TRICO</name>
<dbReference type="GO" id="GO:0031492">
    <property type="term" value="F:nucleosomal DNA binding"/>
    <property type="evidence" value="ECO:0007669"/>
    <property type="project" value="TreeGrafter"/>
</dbReference>
<dbReference type="Pfam" id="PF00538">
    <property type="entry name" value="Linker_histone"/>
    <property type="match status" value="1"/>
</dbReference>
<dbReference type="Gene3D" id="1.10.10.10">
    <property type="entry name" value="Winged helix-like DNA-binding domain superfamily/Winged helix DNA-binding domain"/>
    <property type="match status" value="1"/>
</dbReference>
<dbReference type="Proteomes" id="UP001331761">
    <property type="component" value="Unassembled WGS sequence"/>
</dbReference>
<evidence type="ECO:0000313" key="11">
    <source>
        <dbReference type="Proteomes" id="UP001331761"/>
    </source>
</evidence>
<organism evidence="10 11">
    <name type="scientific">Trichostrongylus colubriformis</name>
    <name type="common">Black scour worm</name>
    <dbReference type="NCBI Taxonomy" id="6319"/>
    <lineage>
        <taxon>Eukaryota</taxon>
        <taxon>Metazoa</taxon>
        <taxon>Ecdysozoa</taxon>
        <taxon>Nematoda</taxon>
        <taxon>Chromadorea</taxon>
        <taxon>Rhabditida</taxon>
        <taxon>Rhabditina</taxon>
        <taxon>Rhabditomorpha</taxon>
        <taxon>Strongyloidea</taxon>
        <taxon>Trichostrongylidae</taxon>
        <taxon>Trichostrongylus</taxon>
    </lineage>
</organism>
<keyword evidence="11" id="KW-1185">Reference proteome</keyword>
<evidence type="ECO:0000256" key="3">
    <source>
        <dbReference type="ARBA" id="ARBA00022454"/>
    </source>
</evidence>
<gene>
    <name evidence="10" type="ORF">GCK32_010514</name>
</gene>
<evidence type="ECO:0000256" key="8">
    <source>
        <dbReference type="SAM" id="MobiDB-lite"/>
    </source>
</evidence>
<dbReference type="GO" id="GO:0006334">
    <property type="term" value="P:nucleosome assembly"/>
    <property type="evidence" value="ECO:0007669"/>
    <property type="project" value="InterPro"/>
</dbReference>
<dbReference type="PANTHER" id="PTHR11467">
    <property type="entry name" value="HISTONE H1"/>
    <property type="match status" value="1"/>
</dbReference>
<dbReference type="PROSITE" id="PS51504">
    <property type="entry name" value="H15"/>
    <property type="match status" value="1"/>
</dbReference>
<evidence type="ECO:0000256" key="5">
    <source>
        <dbReference type="ARBA" id="ARBA00023125"/>
    </source>
</evidence>
<keyword evidence="4" id="KW-0007">Acetylation</keyword>
<dbReference type="EMBL" id="WIXE01009328">
    <property type="protein sequence ID" value="KAK5978538.1"/>
    <property type="molecule type" value="Genomic_DNA"/>
</dbReference>
<evidence type="ECO:0000256" key="4">
    <source>
        <dbReference type="ARBA" id="ARBA00022990"/>
    </source>
</evidence>